<gene>
    <name evidence="1" type="ORF">GLOTRDRAFT_92351</name>
</gene>
<organism evidence="1 2">
    <name type="scientific">Gloeophyllum trabeum (strain ATCC 11539 / FP-39264 / Madison 617)</name>
    <name type="common">Brown rot fungus</name>
    <dbReference type="NCBI Taxonomy" id="670483"/>
    <lineage>
        <taxon>Eukaryota</taxon>
        <taxon>Fungi</taxon>
        <taxon>Dikarya</taxon>
        <taxon>Basidiomycota</taxon>
        <taxon>Agaricomycotina</taxon>
        <taxon>Agaricomycetes</taxon>
        <taxon>Gloeophyllales</taxon>
        <taxon>Gloeophyllaceae</taxon>
        <taxon>Gloeophyllum</taxon>
    </lineage>
</organism>
<dbReference type="RefSeq" id="XP_007864391.1">
    <property type="nucleotide sequence ID" value="XM_007866200.1"/>
</dbReference>
<accession>S7QD07</accession>
<dbReference type="EMBL" id="KB469299">
    <property type="protein sequence ID" value="EPQ57268.1"/>
    <property type="molecule type" value="Genomic_DNA"/>
</dbReference>
<dbReference type="HOGENOM" id="CLU_622639_0_0_1"/>
<name>S7QD07_GLOTA</name>
<keyword evidence="2" id="KW-1185">Reference proteome</keyword>
<proteinExistence type="predicted"/>
<reference evidence="1 2" key="1">
    <citation type="journal article" date="2012" name="Science">
        <title>The Paleozoic origin of enzymatic lignin decomposition reconstructed from 31 fungal genomes.</title>
        <authorList>
            <person name="Floudas D."/>
            <person name="Binder M."/>
            <person name="Riley R."/>
            <person name="Barry K."/>
            <person name="Blanchette R.A."/>
            <person name="Henrissat B."/>
            <person name="Martinez A.T."/>
            <person name="Otillar R."/>
            <person name="Spatafora J.W."/>
            <person name="Yadav J.S."/>
            <person name="Aerts A."/>
            <person name="Benoit I."/>
            <person name="Boyd A."/>
            <person name="Carlson A."/>
            <person name="Copeland A."/>
            <person name="Coutinho P.M."/>
            <person name="de Vries R.P."/>
            <person name="Ferreira P."/>
            <person name="Findley K."/>
            <person name="Foster B."/>
            <person name="Gaskell J."/>
            <person name="Glotzer D."/>
            <person name="Gorecki P."/>
            <person name="Heitman J."/>
            <person name="Hesse C."/>
            <person name="Hori C."/>
            <person name="Igarashi K."/>
            <person name="Jurgens J.A."/>
            <person name="Kallen N."/>
            <person name="Kersten P."/>
            <person name="Kohler A."/>
            <person name="Kuees U."/>
            <person name="Kumar T.K.A."/>
            <person name="Kuo A."/>
            <person name="LaButti K."/>
            <person name="Larrondo L.F."/>
            <person name="Lindquist E."/>
            <person name="Ling A."/>
            <person name="Lombard V."/>
            <person name="Lucas S."/>
            <person name="Lundell T."/>
            <person name="Martin R."/>
            <person name="McLaughlin D.J."/>
            <person name="Morgenstern I."/>
            <person name="Morin E."/>
            <person name="Murat C."/>
            <person name="Nagy L.G."/>
            <person name="Nolan M."/>
            <person name="Ohm R.A."/>
            <person name="Patyshakuliyeva A."/>
            <person name="Rokas A."/>
            <person name="Ruiz-Duenas F.J."/>
            <person name="Sabat G."/>
            <person name="Salamov A."/>
            <person name="Samejima M."/>
            <person name="Schmutz J."/>
            <person name="Slot J.C."/>
            <person name="St John F."/>
            <person name="Stenlid J."/>
            <person name="Sun H."/>
            <person name="Sun S."/>
            <person name="Syed K."/>
            <person name="Tsang A."/>
            <person name="Wiebenga A."/>
            <person name="Young D."/>
            <person name="Pisabarro A."/>
            <person name="Eastwood D.C."/>
            <person name="Martin F."/>
            <person name="Cullen D."/>
            <person name="Grigoriev I.V."/>
            <person name="Hibbett D.S."/>
        </authorList>
    </citation>
    <scope>NUCLEOTIDE SEQUENCE [LARGE SCALE GENOMIC DNA]</scope>
    <source>
        <strain evidence="1 2">ATCC 11539</strain>
    </source>
</reference>
<dbReference type="KEGG" id="gtr:GLOTRDRAFT_92351"/>
<dbReference type="OrthoDB" id="6359816at2759"/>
<dbReference type="AlphaFoldDB" id="S7QD07"/>
<evidence type="ECO:0000313" key="2">
    <source>
        <dbReference type="Proteomes" id="UP000030669"/>
    </source>
</evidence>
<dbReference type="Proteomes" id="UP000030669">
    <property type="component" value="Unassembled WGS sequence"/>
</dbReference>
<evidence type="ECO:0000313" key="1">
    <source>
        <dbReference type="EMBL" id="EPQ57268.1"/>
    </source>
</evidence>
<protein>
    <submittedName>
        <fullName evidence="1">Uncharacterized protein</fullName>
    </submittedName>
</protein>
<sequence>MATGIYAGSDIDRRTTSNPDRYSGYRAAINDLYLVLLAGVLVQQITIIGKTPEFSRHDGEDLRISTDIKSITSVFKVVRFPHVNANPRLYSTGNRTDNTTLQSAKCGPGWTFRMNVAGASNGYGVVTFTVAASIELDGASLKLLFGRHMTVTTMWASALHGVPALIGTKLVEVPIKPAGERITTQVAKWTGRGSVLLEPSGLFHRRECCRHGRALPSRRTLDTRTVTLDNFQLFAFSRRLESGKVTHSRPVFASSGILINTLPNHALTSFMKHPLSAVCRKYDSDLSASHDGIPCVTDAYEYKEDNDLEYGNEANVSSTENNSGLGRETKPPVSGIYLFAENVAHRTLRAYIFYLTTGNISFISRTSEAAKDTLMPSCSPRSMYCLANKVSSRAKSGDAVPALTSYESCDAPSAADGPESLYTRALALRRRSRERSWTPR</sequence>
<dbReference type="GeneID" id="19309377"/>